<dbReference type="AlphaFoldDB" id="A0AB39MFF3"/>
<reference evidence="1" key="1">
    <citation type="submission" date="2024-07" db="EMBL/GenBank/DDBJ databases">
        <authorList>
            <person name="Yu S.T."/>
        </authorList>
    </citation>
    <scope>NUCLEOTIDE SEQUENCE</scope>
    <source>
        <strain evidence="1">R08</strain>
    </source>
</reference>
<sequence length="147" mass="15738">MTGREEPEVRAVDGAFKSRCTRAAEVLAPLVGHFIERISFEAFSAEDSLEIALQGGPSRPDVVISLSGLHYVAIAKPPEISGCFIDEISLTHLPTTPRPWPEDAVGRLVRFDGLSELAWLRIVGPAEVDVMASTVTVYVAVGDGPAP</sequence>
<accession>A0AB39MFF3</accession>
<dbReference type="EMBL" id="CP163431">
    <property type="protein sequence ID" value="XDQ03771.1"/>
    <property type="molecule type" value="Genomic_DNA"/>
</dbReference>
<gene>
    <name evidence="1" type="ORF">AB5J58_28060</name>
</gene>
<name>A0AB39MFF3_9ACTN</name>
<evidence type="ECO:0000313" key="1">
    <source>
        <dbReference type="EMBL" id="XDQ03771.1"/>
    </source>
</evidence>
<organism evidence="1">
    <name type="scientific">Streptomyces sp. R08</name>
    <dbReference type="NCBI Taxonomy" id="3238624"/>
    <lineage>
        <taxon>Bacteria</taxon>
        <taxon>Bacillati</taxon>
        <taxon>Actinomycetota</taxon>
        <taxon>Actinomycetes</taxon>
        <taxon>Kitasatosporales</taxon>
        <taxon>Streptomycetaceae</taxon>
        <taxon>Streptomyces</taxon>
    </lineage>
</organism>
<dbReference type="RefSeq" id="WP_369189564.1">
    <property type="nucleotide sequence ID" value="NZ_CP163431.1"/>
</dbReference>
<protein>
    <submittedName>
        <fullName evidence="1">Uncharacterized protein</fullName>
    </submittedName>
</protein>
<proteinExistence type="predicted"/>